<protein>
    <recommendedName>
        <fullName evidence="1">bis(5'-nucleosyl)-tetraphosphatase (symmetrical)</fullName>
        <ecNumber evidence="1">3.6.1.41</ecNumber>
    </recommendedName>
</protein>
<evidence type="ECO:0000256" key="4">
    <source>
        <dbReference type="ARBA" id="ARBA00022801"/>
    </source>
</evidence>
<dbReference type="GO" id="GO:0000166">
    <property type="term" value="F:nucleotide binding"/>
    <property type="evidence" value="ECO:0007669"/>
    <property type="project" value="UniProtKB-KW"/>
</dbReference>
<dbReference type="InterPro" id="IPR006675">
    <property type="entry name" value="HDIG_dom"/>
</dbReference>
<evidence type="ECO:0000256" key="3">
    <source>
        <dbReference type="ARBA" id="ARBA00022741"/>
    </source>
</evidence>
<gene>
    <name evidence="8" type="ORF">SAMN04488579_102203</name>
</gene>
<dbReference type="OrthoDB" id="5295945at2"/>
<dbReference type="InterPro" id="IPR003607">
    <property type="entry name" value="HD/PDEase_dom"/>
</dbReference>
<reference evidence="9" key="1">
    <citation type="submission" date="2016-10" db="EMBL/GenBank/DDBJ databases">
        <authorList>
            <person name="Varghese N."/>
            <person name="Submissions S."/>
        </authorList>
    </citation>
    <scope>NUCLEOTIDE SEQUENCE [LARGE SCALE GENOMIC DNA]</scope>
    <source>
        <strain evidence="9">VPI 5359</strain>
    </source>
</reference>
<dbReference type="Pfam" id="PF01966">
    <property type="entry name" value="HD"/>
    <property type="match status" value="1"/>
</dbReference>
<evidence type="ECO:0000313" key="9">
    <source>
        <dbReference type="Proteomes" id="UP000199652"/>
    </source>
</evidence>
<dbReference type="GO" id="GO:0046872">
    <property type="term" value="F:metal ion binding"/>
    <property type="evidence" value="ECO:0007669"/>
    <property type="project" value="UniProtKB-KW"/>
</dbReference>
<dbReference type="NCBIfam" id="TIGR00488">
    <property type="entry name" value="bis(5'-nucleosyl)-tetraphosphatase (symmetrical) YqeK"/>
    <property type="match status" value="1"/>
</dbReference>
<dbReference type="PANTHER" id="PTHR35795:SF1">
    <property type="entry name" value="BIS(5'-NUCLEOSYL)-TETRAPHOSPHATASE, SYMMETRICAL"/>
    <property type="match status" value="1"/>
</dbReference>
<dbReference type="GO" id="GO:0008803">
    <property type="term" value="F:bis(5'-nucleosyl)-tetraphosphatase (symmetrical) activity"/>
    <property type="evidence" value="ECO:0007669"/>
    <property type="project" value="UniProtKB-EC"/>
</dbReference>
<organism evidence="8 9">
    <name type="scientific">Eubacterium barkeri</name>
    <name type="common">Clostridium barkeri</name>
    <dbReference type="NCBI Taxonomy" id="1528"/>
    <lineage>
        <taxon>Bacteria</taxon>
        <taxon>Bacillati</taxon>
        <taxon>Bacillota</taxon>
        <taxon>Clostridia</taxon>
        <taxon>Eubacteriales</taxon>
        <taxon>Eubacteriaceae</taxon>
        <taxon>Eubacterium</taxon>
    </lineage>
</organism>
<dbReference type="EC" id="3.6.1.41" evidence="1"/>
<dbReference type="AlphaFoldDB" id="A0A1H3BU17"/>
<keyword evidence="3" id="KW-0547">Nucleotide-binding</keyword>
<dbReference type="Proteomes" id="UP000199652">
    <property type="component" value="Unassembled WGS sequence"/>
</dbReference>
<dbReference type="InterPro" id="IPR051094">
    <property type="entry name" value="Diverse_Catalytic_Enzymes"/>
</dbReference>
<dbReference type="NCBIfam" id="TIGR00277">
    <property type="entry name" value="HDIG"/>
    <property type="match status" value="1"/>
</dbReference>
<dbReference type="SUPFAM" id="SSF109604">
    <property type="entry name" value="HD-domain/PDEase-like"/>
    <property type="match status" value="1"/>
</dbReference>
<dbReference type="InterPro" id="IPR006674">
    <property type="entry name" value="HD_domain"/>
</dbReference>
<sequence>MTEKQMKKKLKGELKPKRYEHTLNVVKSAELLAARYPCDLDQARLAALLHDCAKNYSGEKLLSVAAAAHMEVDAITRMEPQLLHGPVGAVVAQRDYGITETAVLSAIHYHTTGRVGMSTLEKIIYLADFIEEDRNYPGVEKLRVCAMEDLDRAMILAFSNTIRYIASIGGLIHPSTVDARNSLVLEQMQEEIE</sequence>
<dbReference type="RefSeq" id="WP_090242990.1">
    <property type="nucleotide sequence ID" value="NZ_FNOU01000002.1"/>
</dbReference>
<comment type="catalytic activity">
    <reaction evidence="6">
        <text>P(1),P(4)-bis(5'-adenosyl) tetraphosphate + H2O = 2 ADP + 2 H(+)</text>
        <dbReference type="Rhea" id="RHEA:24252"/>
        <dbReference type="ChEBI" id="CHEBI:15377"/>
        <dbReference type="ChEBI" id="CHEBI:15378"/>
        <dbReference type="ChEBI" id="CHEBI:58141"/>
        <dbReference type="ChEBI" id="CHEBI:456216"/>
        <dbReference type="EC" id="3.6.1.41"/>
    </reaction>
</comment>
<evidence type="ECO:0000259" key="7">
    <source>
        <dbReference type="PROSITE" id="PS51831"/>
    </source>
</evidence>
<dbReference type="SMART" id="SM00471">
    <property type="entry name" value="HDc"/>
    <property type="match status" value="1"/>
</dbReference>
<dbReference type="STRING" id="1528.SAMN04488579_102203"/>
<dbReference type="CDD" id="cd00077">
    <property type="entry name" value="HDc"/>
    <property type="match status" value="1"/>
</dbReference>
<dbReference type="InterPro" id="IPR005249">
    <property type="entry name" value="YqeK"/>
</dbReference>
<dbReference type="Gene3D" id="1.10.3210.10">
    <property type="entry name" value="Hypothetical protein af1432"/>
    <property type="match status" value="1"/>
</dbReference>
<evidence type="ECO:0000256" key="2">
    <source>
        <dbReference type="ARBA" id="ARBA00022723"/>
    </source>
</evidence>
<keyword evidence="5" id="KW-0408">Iron</keyword>
<name>A0A1H3BU17_EUBBA</name>
<keyword evidence="2" id="KW-0479">Metal-binding</keyword>
<proteinExistence type="predicted"/>
<evidence type="ECO:0000313" key="8">
    <source>
        <dbReference type="EMBL" id="SDX45241.1"/>
    </source>
</evidence>
<evidence type="ECO:0000256" key="1">
    <source>
        <dbReference type="ARBA" id="ARBA00012506"/>
    </source>
</evidence>
<keyword evidence="4 8" id="KW-0378">Hydrolase</keyword>
<keyword evidence="9" id="KW-1185">Reference proteome</keyword>
<dbReference type="PROSITE" id="PS51831">
    <property type="entry name" value="HD"/>
    <property type="match status" value="1"/>
</dbReference>
<evidence type="ECO:0000256" key="6">
    <source>
        <dbReference type="ARBA" id="ARBA00049417"/>
    </source>
</evidence>
<evidence type="ECO:0000256" key="5">
    <source>
        <dbReference type="ARBA" id="ARBA00023004"/>
    </source>
</evidence>
<feature type="domain" description="HD" evidence="7">
    <location>
        <begin position="18"/>
        <end position="133"/>
    </location>
</feature>
<accession>A0A1H3BU17</accession>
<dbReference type="PANTHER" id="PTHR35795">
    <property type="entry name" value="SLR1885 PROTEIN"/>
    <property type="match status" value="1"/>
</dbReference>
<dbReference type="EMBL" id="FNOU01000002">
    <property type="protein sequence ID" value="SDX45241.1"/>
    <property type="molecule type" value="Genomic_DNA"/>
</dbReference>